<protein>
    <submittedName>
        <fullName evidence="1">Uncharacterized protein</fullName>
    </submittedName>
</protein>
<organism evidence="1 2">
    <name type="scientific">Thamnocephalis sphaerospora</name>
    <dbReference type="NCBI Taxonomy" id="78915"/>
    <lineage>
        <taxon>Eukaryota</taxon>
        <taxon>Fungi</taxon>
        <taxon>Fungi incertae sedis</taxon>
        <taxon>Zoopagomycota</taxon>
        <taxon>Zoopagomycotina</taxon>
        <taxon>Zoopagomycetes</taxon>
        <taxon>Zoopagales</taxon>
        <taxon>Sigmoideomycetaceae</taxon>
        <taxon>Thamnocephalis</taxon>
    </lineage>
</organism>
<dbReference type="STRING" id="78915.A0A4P9XI05"/>
<dbReference type="Pfam" id="PF12739">
    <property type="entry name" value="TRAPPC-Trs85"/>
    <property type="match status" value="1"/>
</dbReference>
<dbReference type="OrthoDB" id="203724at2759"/>
<sequence length="240" mass="26283">MAQLSPSPSPDRAAVAQHIEAALRFPELSPRDTVRRALSPRIAVVSSSDVDDICQRGRLNSFADLLLPFGDQVEGKVTARDSAGLPHSLDNFTVRFTSLADLEEPDASKVGWVTLNAARRKVRPASAEQTLPLIRGAGDVTPAYRGVPLEGLTPWYRDFRNLYLEYSGAMDHDSFNHPVACVIAVSSLQENAVEELAQLYESQSPALFDKGFADPKVLKFFVLVHDCQLADFAKYVAGII</sequence>
<name>A0A4P9XI05_9FUNG</name>
<accession>A0A4P9XI05</accession>
<dbReference type="AlphaFoldDB" id="A0A4P9XI05"/>
<dbReference type="PANTHER" id="PTHR12975:SF6">
    <property type="entry name" value="TRAFFICKING PROTEIN PARTICLE COMPLEX SUBUNIT 8"/>
    <property type="match status" value="1"/>
</dbReference>
<dbReference type="PANTHER" id="PTHR12975">
    <property type="entry name" value="TRANSPORT PROTEIN TRAPP"/>
    <property type="match status" value="1"/>
</dbReference>
<gene>
    <name evidence="1" type="ORF">THASP1DRAFT_32816</name>
</gene>
<keyword evidence="2" id="KW-1185">Reference proteome</keyword>
<proteinExistence type="predicted"/>
<dbReference type="InterPro" id="IPR024420">
    <property type="entry name" value="TRAPP_III_complex_Trs85"/>
</dbReference>
<reference evidence="2" key="1">
    <citation type="journal article" date="2018" name="Nat. Microbiol.">
        <title>Leveraging single-cell genomics to expand the fungal tree of life.</title>
        <authorList>
            <person name="Ahrendt S.R."/>
            <person name="Quandt C.A."/>
            <person name="Ciobanu D."/>
            <person name="Clum A."/>
            <person name="Salamov A."/>
            <person name="Andreopoulos B."/>
            <person name="Cheng J.F."/>
            <person name="Woyke T."/>
            <person name="Pelin A."/>
            <person name="Henrissat B."/>
            <person name="Reynolds N.K."/>
            <person name="Benny G.L."/>
            <person name="Smith M.E."/>
            <person name="James T.Y."/>
            <person name="Grigoriev I.V."/>
        </authorList>
    </citation>
    <scope>NUCLEOTIDE SEQUENCE [LARGE SCALE GENOMIC DNA]</scope>
    <source>
        <strain evidence="2">RSA 1356</strain>
    </source>
</reference>
<evidence type="ECO:0000313" key="1">
    <source>
        <dbReference type="EMBL" id="RKP05344.1"/>
    </source>
</evidence>
<evidence type="ECO:0000313" key="2">
    <source>
        <dbReference type="Proteomes" id="UP000271241"/>
    </source>
</evidence>
<dbReference type="GO" id="GO:1990072">
    <property type="term" value="C:TRAPPIII protein complex"/>
    <property type="evidence" value="ECO:0007669"/>
    <property type="project" value="TreeGrafter"/>
</dbReference>
<dbReference type="EMBL" id="KZ993164">
    <property type="protein sequence ID" value="RKP05344.1"/>
    <property type="molecule type" value="Genomic_DNA"/>
</dbReference>
<dbReference type="Proteomes" id="UP000271241">
    <property type="component" value="Unassembled WGS sequence"/>
</dbReference>